<dbReference type="AlphaFoldDB" id="A0A9X0QIF3"/>
<dbReference type="EMBL" id="JACHEB010000012">
    <property type="protein sequence ID" value="MBB5330810.1"/>
    <property type="molecule type" value="Genomic_DNA"/>
</dbReference>
<organism evidence="1 2">
    <name type="scientific">Tunturiibacter gelidiferens</name>
    <dbReference type="NCBI Taxonomy" id="3069689"/>
    <lineage>
        <taxon>Bacteria</taxon>
        <taxon>Pseudomonadati</taxon>
        <taxon>Acidobacteriota</taxon>
        <taxon>Terriglobia</taxon>
        <taxon>Terriglobales</taxon>
        <taxon>Acidobacteriaceae</taxon>
        <taxon>Tunturiibacter</taxon>
    </lineage>
</organism>
<accession>A0A9X0QIF3</accession>
<comment type="caution">
    <text evidence="1">The sequence shown here is derived from an EMBL/GenBank/DDBJ whole genome shotgun (WGS) entry which is preliminary data.</text>
</comment>
<proteinExistence type="predicted"/>
<dbReference type="Proteomes" id="UP000535182">
    <property type="component" value="Unassembled WGS sequence"/>
</dbReference>
<keyword evidence="2" id="KW-1185">Reference proteome</keyword>
<protein>
    <submittedName>
        <fullName evidence="1">Uncharacterized protein</fullName>
    </submittedName>
</protein>
<evidence type="ECO:0000313" key="1">
    <source>
        <dbReference type="EMBL" id="MBB5330810.1"/>
    </source>
</evidence>
<gene>
    <name evidence="1" type="ORF">HDF14_004447</name>
</gene>
<name>A0A9X0QIF3_9BACT</name>
<dbReference type="RefSeq" id="WP_183980601.1">
    <property type="nucleotide sequence ID" value="NZ_JACHEB010000012.1"/>
</dbReference>
<sequence length="145" mass="16101">MNIVQSPLTLIMTIKSPDDFAQLSGLLTKIQSAPPEQNPIWVALTKLKTVHFARFVFLANNTQLAVITTYDGDFDKYINDFIDTIGDVFNALLSHMQGAPPLPVQQNRDAFLAYVKQNDLRGLDPFYSAYPQASVVTILDALNQG</sequence>
<evidence type="ECO:0000313" key="2">
    <source>
        <dbReference type="Proteomes" id="UP000535182"/>
    </source>
</evidence>
<reference evidence="1 2" key="1">
    <citation type="submission" date="2020-08" db="EMBL/GenBank/DDBJ databases">
        <title>Genomic Encyclopedia of Type Strains, Phase IV (KMG-V): Genome sequencing to study the core and pangenomes of soil and plant-associated prokaryotes.</title>
        <authorList>
            <person name="Whitman W."/>
        </authorList>
    </citation>
    <scope>NUCLEOTIDE SEQUENCE [LARGE SCALE GENOMIC DNA]</scope>
    <source>
        <strain evidence="1 2">X5P2</strain>
    </source>
</reference>